<organism evidence="2 3">
    <name type="scientific">Alkalimonas collagenimarina</name>
    <dbReference type="NCBI Taxonomy" id="400390"/>
    <lineage>
        <taxon>Bacteria</taxon>
        <taxon>Pseudomonadati</taxon>
        <taxon>Pseudomonadota</taxon>
        <taxon>Gammaproteobacteria</taxon>
        <taxon>Alkalimonas</taxon>
    </lineage>
</organism>
<dbReference type="GO" id="GO:0004519">
    <property type="term" value="F:endonuclease activity"/>
    <property type="evidence" value="ECO:0007669"/>
    <property type="project" value="UniProtKB-KW"/>
</dbReference>
<dbReference type="RefSeq" id="WP_305894887.1">
    <property type="nucleotide sequence ID" value="NZ_JAUZVZ010000028.1"/>
</dbReference>
<gene>
    <name evidence="2" type="ORF">Q3O60_15735</name>
</gene>
<keyword evidence="2" id="KW-0378">Hydrolase</keyword>
<protein>
    <submittedName>
        <fullName evidence="2">Endonuclease/exonuclease/phosphatase family protein</fullName>
    </submittedName>
</protein>
<dbReference type="PANTHER" id="PTHR14859">
    <property type="entry name" value="CALCOFLUOR WHITE HYPERSENSITIVE PROTEIN PRECURSOR"/>
    <property type="match status" value="1"/>
</dbReference>
<proteinExistence type="predicted"/>
<keyword evidence="3" id="KW-1185">Reference proteome</keyword>
<keyword evidence="2" id="KW-0255">Endonuclease</keyword>
<reference evidence="2 3" key="1">
    <citation type="submission" date="2023-08" db="EMBL/GenBank/DDBJ databases">
        <authorList>
            <person name="Joshi A."/>
            <person name="Thite S."/>
        </authorList>
    </citation>
    <scope>NUCLEOTIDE SEQUENCE [LARGE SCALE GENOMIC DNA]</scope>
    <source>
        <strain evidence="2 3">AC40</strain>
    </source>
</reference>
<dbReference type="SUPFAM" id="SSF56219">
    <property type="entry name" value="DNase I-like"/>
    <property type="match status" value="1"/>
</dbReference>
<feature type="domain" description="Endonuclease/exonuclease/phosphatase" evidence="1">
    <location>
        <begin position="45"/>
        <end position="327"/>
    </location>
</feature>
<evidence type="ECO:0000259" key="1">
    <source>
        <dbReference type="Pfam" id="PF03372"/>
    </source>
</evidence>
<dbReference type="InterPro" id="IPR051916">
    <property type="entry name" value="GPI-anchor_lipid_remodeler"/>
</dbReference>
<accession>A0ABT9H2X0</accession>
<dbReference type="Pfam" id="PF03372">
    <property type="entry name" value="Exo_endo_phos"/>
    <property type="match status" value="1"/>
</dbReference>
<dbReference type="Gene3D" id="3.60.10.10">
    <property type="entry name" value="Endonuclease/exonuclease/phosphatase"/>
    <property type="match status" value="1"/>
</dbReference>
<evidence type="ECO:0000313" key="2">
    <source>
        <dbReference type="EMBL" id="MDP4537637.1"/>
    </source>
</evidence>
<dbReference type="EMBL" id="JAUZVZ010000028">
    <property type="protein sequence ID" value="MDP4537637.1"/>
    <property type="molecule type" value="Genomic_DNA"/>
</dbReference>
<dbReference type="Proteomes" id="UP001231616">
    <property type="component" value="Unassembled WGS sequence"/>
</dbReference>
<evidence type="ECO:0000313" key="3">
    <source>
        <dbReference type="Proteomes" id="UP001231616"/>
    </source>
</evidence>
<name>A0ABT9H2X0_9GAMM</name>
<dbReference type="InterPro" id="IPR005135">
    <property type="entry name" value="Endo/exonuclease/phosphatase"/>
</dbReference>
<keyword evidence="2" id="KW-0540">Nuclease</keyword>
<sequence length="341" mass="38781">MSKTDETTSIRIATLNLCNYIQPPLACYEYDSIYSQAQWQQKQQWLATLLQRYQPDVIGFQEVFSCDALQQQLRQLGYPHFHVVEQAELIADYIYQKPVVAVASRFPISSVAAIQPDEQQLQSLGWTAFQFSRHPLRATIRLPTIGPVDFYVVHLKSQRPILSDNLPATTSVHQLELQTRTGRWAATVQRGTEAHMLMHAVAKRRLQHKHPALILGDFNEGISVSHALSIFVSSGAMQPMWTEAHPQHNPVRLVDSFELYNAKQDQPVPRSPTHYFGSSGSVLDYILVSDEFDSHHPGCLADISHYQCIDEHLIRPDYTTDSYSSDHAAVMVTLQLRRYSP</sequence>
<dbReference type="InterPro" id="IPR036691">
    <property type="entry name" value="Endo/exonu/phosph_ase_sf"/>
</dbReference>
<comment type="caution">
    <text evidence="2">The sequence shown here is derived from an EMBL/GenBank/DDBJ whole genome shotgun (WGS) entry which is preliminary data.</text>
</comment>
<dbReference type="PANTHER" id="PTHR14859:SF15">
    <property type="entry name" value="ENDONUCLEASE_EXONUCLEASE_PHOSPHATASE DOMAIN-CONTAINING PROTEIN"/>
    <property type="match status" value="1"/>
</dbReference>